<dbReference type="Pfam" id="PF08447">
    <property type="entry name" value="PAS_3"/>
    <property type="match status" value="2"/>
</dbReference>
<dbReference type="Gene3D" id="3.30.450.20">
    <property type="entry name" value="PAS domain"/>
    <property type="match status" value="3"/>
</dbReference>
<evidence type="ECO:0000313" key="20">
    <source>
        <dbReference type="Proteomes" id="UP001055125"/>
    </source>
</evidence>
<evidence type="ECO:0000259" key="18">
    <source>
        <dbReference type="PROSITE" id="PS50113"/>
    </source>
</evidence>
<dbReference type="InterPro" id="IPR036890">
    <property type="entry name" value="HATPase_C_sf"/>
</dbReference>
<keyword evidence="6" id="KW-0716">Sensory transduction</keyword>
<dbReference type="SMART" id="SM00091">
    <property type="entry name" value="PAS"/>
    <property type="match status" value="2"/>
</dbReference>
<dbReference type="PANTHER" id="PTHR41523">
    <property type="entry name" value="TWO-COMPONENT SYSTEM SENSOR PROTEIN"/>
    <property type="match status" value="1"/>
</dbReference>
<gene>
    <name evidence="19" type="ORF">OCOJLMKI_5272</name>
</gene>
<dbReference type="PROSITE" id="PS50112">
    <property type="entry name" value="PAS"/>
    <property type="match status" value="1"/>
</dbReference>
<dbReference type="SUPFAM" id="SSF55785">
    <property type="entry name" value="PYP-like sensor domain (PAS domain)"/>
    <property type="match status" value="2"/>
</dbReference>
<evidence type="ECO:0000256" key="14">
    <source>
        <dbReference type="ARBA" id="ARBA00022991"/>
    </source>
</evidence>
<comment type="caution">
    <text evidence="19">The sequence shown here is derived from an EMBL/GenBank/DDBJ whole genome shotgun (WGS) entry which is preliminary data.</text>
</comment>
<evidence type="ECO:0000256" key="15">
    <source>
        <dbReference type="ARBA" id="ARBA00023026"/>
    </source>
</evidence>
<dbReference type="SMART" id="SM00911">
    <property type="entry name" value="HWE_HK"/>
    <property type="match status" value="1"/>
</dbReference>
<evidence type="ECO:0000256" key="2">
    <source>
        <dbReference type="ARBA" id="ARBA00012438"/>
    </source>
</evidence>
<comment type="catalytic activity">
    <reaction evidence="1">
        <text>ATP + protein L-histidine = ADP + protein N-phospho-L-histidine.</text>
        <dbReference type="EC" id="2.7.13.3"/>
    </reaction>
</comment>
<dbReference type="InterPro" id="IPR011102">
    <property type="entry name" value="Sig_transdc_His_kinase_HWE"/>
</dbReference>
<dbReference type="Proteomes" id="UP001055125">
    <property type="component" value="Unassembled WGS sequence"/>
</dbReference>
<sequence>MAKRIREYDWPTTQIGPAASWPLSLRTAIDIMLTLQSPASLLWGPDRIHLYNDAYVPIAAERHPLALGRPIDEEAERAFAISPGPRLNQLFAGETVALADCAMAMLGANGVEERVFAGSLIPIRDERGAVGGAFHLLVETTARVCPDAKLRESEERFRSFAENSADVLWIADAAGRGLEYLSPAFEGMYGTKREPIMADLARWAELIHPDDREAAQGFFPRAAAGETAIAHYRVIRPEDGRVVHLRDTGFPVRDEATGRIERVGGIVQDVSDLARAGGALEAEKERFRTLAEGIPQLAWRAADGGHWTWASPRWLAYTGQSEAESQGLGWLDAVHPDDRDSTLCAWHDAEARAGLSVEYRVRRAADGTWRWFQTRALLMHKAASEVSTGREWLGASDDIDDLKRLHGRQHVLVEELQHRTRNLLAVVRSIAQQTMARTGHGEAFRLQFNDRLAALSRVQGLLSRASGEPITIGALVRMELDALGAKDAEGRIVLSGPDVSLRNTMVQTLALALHELATNARKYGALATNRGSLRVSWTVRDNTHRDERRLWLEWMEEGLDCTHITQNSTRNGYGRELIERALPYALGATTGFELGENAVRCTIDLPLSKPR</sequence>
<evidence type="ECO:0000256" key="5">
    <source>
        <dbReference type="ARBA" id="ARBA00022553"/>
    </source>
</evidence>
<keyword evidence="8" id="KW-0288">FMN</keyword>
<name>A0ABQ4S4H8_9HYPH</name>
<dbReference type="EC" id="2.7.13.3" evidence="2"/>
<evidence type="ECO:0000256" key="3">
    <source>
        <dbReference type="ARBA" id="ARBA00021740"/>
    </source>
</evidence>
<dbReference type="SMART" id="SM00086">
    <property type="entry name" value="PAC"/>
    <property type="match status" value="2"/>
</dbReference>
<dbReference type="InterPro" id="IPR000700">
    <property type="entry name" value="PAS-assoc_C"/>
</dbReference>
<evidence type="ECO:0000256" key="1">
    <source>
        <dbReference type="ARBA" id="ARBA00000085"/>
    </source>
</evidence>
<dbReference type="InterPro" id="IPR013655">
    <property type="entry name" value="PAS_fold_3"/>
</dbReference>
<keyword evidence="13" id="KW-0067">ATP-binding</keyword>
<evidence type="ECO:0000256" key="6">
    <source>
        <dbReference type="ARBA" id="ARBA00022606"/>
    </source>
</evidence>
<dbReference type="CDD" id="cd00130">
    <property type="entry name" value="PAS"/>
    <property type="match status" value="2"/>
</dbReference>
<evidence type="ECO:0000256" key="9">
    <source>
        <dbReference type="ARBA" id="ARBA00022679"/>
    </source>
</evidence>
<keyword evidence="10" id="KW-0677">Repeat</keyword>
<keyword evidence="9" id="KW-0808">Transferase</keyword>
<evidence type="ECO:0000256" key="4">
    <source>
        <dbReference type="ARBA" id="ARBA00022543"/>
    </source>
</evidence>
<dbReference type="Pfam" id="PF07536">
    <property type="entry name" value="HWE_HK"/>
    <property type="match status" value="1"/>
</dbReference>
<keyword evidence="16" id="KW-0675">Receptor</keyword>
<evidence type="ECO:0000313" key="19">
    <source>
        <dbReference type="EMBL" id="GJD98033.1"/>
    </source>
</evidence>
<evidence type="ECO:0000256" key="11">
    <source>
        <dbReference type="ARBA" id="ARBA00022741"/>
    </source>
</evidence>
<evidence type="ECO:0000256" key="7">
    <source>
        <dbReference type="ARBA" id="ARBA00022630"/>
    </source>
</evidence>
<keyword evidence="14" id="KW-0157">Chromophore</keyword>
<keyword evidence="4" id="KW-0600">Photoreceptor protein</keyword>
<dbReference type="InterPro" id="IPR035965">
    <property type="entry name" value="PAS-like_dom_sf"/>
</dbReference>
<organism evidence="19 20">
    <name type="scientific">Methylobacterium iners</name>
    <dbReference type="NCBI Taxonomy" id="418707"/>
    <lineage>
        <taxon>Bacteria</taxon>
        <taxon>Pseudomonadati</taxon>
        <taxon>Pseudomonadota</taxon>
        <taxon>Alphaproteobacteria</taxon>
        <taxon>Hyphomicrobiales</taxon>
        <taxon>Methylobacteriaceae</taxon>
        <taxon>Methylobacterium</taxon>
    </lineage>
</organism>
<keyword evidence="5" id="KW-0597">Phosphoprotein</keyword>
<proteinExistence type="predicted"/>
<keyword evidence="12" id="KW-0418">Kinase</keyword>
<dbReference type="InterPro" id="IPR000014">
    <property type="entry name" value="PAS"/>
</dbReference>
<evidence type="ECO:0000256" key="12">
    <source>
        <dbReference type="ARBA" id="ARBA00022777"/>
    </source>
</evidence>
<protein>
    <recommendedName>
        <fullName evidence="3">Blue-light-activated histidine kinase</fullName>
        <ecNumber evidence="2">2.7.13.3</ecNumber>
    </recommendedName>
</protein>
<reference evidence="19" key="2">
    <citation type="submission" date="2021-08" db="EMBL/GenBank/DDBJ databases">
        <authorList>
            <person name="Tani A."/>
            <person name="Ola A."/>
            <person name="Ogura Y."/>
            <person name="Katsura K."/>
            <person name="Hayashi T."/>
        </authorList>
    </citation>
    <scope>NUCLEOTIDE SEQUENCE</scope>
    <source>
        <strain evidence="19">DSM 19015</strain>
    </source>
</reference>
<feature type="domain" description="PAS" evidence="17">
    <location>
        <begin position="153"/>
        <end position="226"/>
    </location>
</feature>
<keyword evidence="20" id="KW-1185">Reference proteome</keyword>
<feature type="domain" description="PAC" evidence="18">
    <location>
        <begin position="228"/>
        <end position="282"/>
    </location>
</feature>
<reference evidence="19" key="1">
    <citation type="journal article" date="2021" name="Front. Microbiol.">
        <title>Comprehensive Comparative Genomics and Phenotyping of Methylobacterium Species.</title>
        <authorList>
            <person name="Alessa O."/>
            <person name="Ogura Y."/>
            <person name="Fujitani Y."/>
            <person name="Takami H."/>
            <person name="Hayashi T."/>
            <person name="Sahin N."/>
            <person name="Tani A."/>
        </authorList>
    </citation>
    <scope>NUCLEOTIDE SEQUENCE</scope>
    <source>
        <strain evidence="19">DSM 19015</strain>
    </source>
</reference>
<evidence type="ECO:0000256" key="16">
    <source>
        <dbReference type="ARBA" id="ARBA00023170"/>
    </source>
</evidence>
<evidence type="ECO:0000256" key="10">
    <source>
        <dbReference type="ARBA" id="ARBA00022737"/>
    </source>
</evidence>
<keyword evidence="7" id="KW-0285">Flavoprotein</keyword>
<dbReference type="NCBIfam" id="TIGR00229">
    <property type="entry name" value="sensory_box"/>
    <property type="match status" value="2"/>
</dbReference>
<dbReference type="PROSITE" id="PS50113">
    <property type="entry name" value="PAC"/>
    <property type="match status" value="1"/>
</dbReference>
<keyword evidence="11" id="KW-0547">Nucleotide-binding</keyword>
<evidence type="ECO:0000259" key="17">
    <source>
        <dbReference type="PROSITE" id="PS50112"/>
    </source>
</evidence>
<dbReference type="Gene3D" id="3.30.565.10">
    <property type="entry name" value="Histidine kinase-like ATPase, C-terminal domain"/>
    <property type="match status" value="1"/>
</dbReference>
<dbReference type="RefSeq" id="WP_238247172.1">
    <property type="nucleotide sequence ID" value="NZ_BPQP01000149.1"/>
</dbReference>
<evidence type="ECO:0000256" key="13">
    <source>
        <dbReference type="ARBA" id="ARBA00022840"/>
    </source>
</evidence>
<evidence type="ECO:0000256" key="8">
    <source>
        <dbReference type="ARBA" id="ARBA00022643"/>
    </source>
</evidence>
<dbReference type="EMBL" id="BPQP01000149">
    <property type="protein sequence ID" value="GJD98033.1"/>
    <property type="molecule type" value="Genomic_DNA"/>
</dbReference>
<accession>A0ABQ4S4H8</accession>
<dbReference type="PANTHER" id="PTHR41523:SF7">
    <property type="entry name" value="HISTIDINE KINASE"/>
    <property type="match status" value="1"/>
</dbReference>
<keyword evidence="15" id="KW-0843">Virulence</keyword>
<dbReference type="InterPro" id="IPR001610">
    <property type="entry name" value="PAC"/>
</dbReference>